<dbReference type="AlphaFoldDB" id="A0A2T4B2X2"/>
<evidence type="ECO:0000313" key="2">
    <source>
        <dbReference type="EMBL" id="PTB63683.1"/>
    </source>
</evidence>
<reference evidence="3" key="1">
    <citation type="submission" date="2016-07" db="EMBL/GenBank/DDBJ databases">
        <title>Multiple horizontal gene transfer events from other fungi enriched the ability of initially mycotrophic Trichoderma (Ascomycota) to feed on dead plant biomass.</title>
        <authorList>
            <consortium name="DOE Joint Genome Institute"/>
            <person name="Atanasova L."/>
            <person name="Chenthamara K."/>
            <person name="Zhang J."/>
            <person name="Grujic M."/>
            <person name="Henrissat B."/>
            <person name="Kuo A."/>
            <person name="Aerts A."/>
            <person name="Salamov A."/>
            <person name="Lipzen A."/>
            <person name="Labutti K."/>
            <person name="Barry K."/>
            <person name="Miao Y."/>
            <person name="Rahimi M.J."/>
            <person name="Shen Q."/>
            <person name="Grigoriev I.V."/>
            <person name="Kubicek C.P."/>
            <person name="Druzhinina I.S."/>
        </authorList>
    </citation>
    <scope>NUCLEOTIDE SEQUENCE [LARGE SCALE GENOMIC DNA]</scope>
    <source>
        <strain evidence="3">TUCIM 6016</strain>
    </source>
</reference>
<evidence type="ECO:0000313" key="3">
    <source>
        <dbReference type="Proteomes" id="UP000241546"/>
    </source>
</evidence>
<evidence type="ECO:0000256" key="1">
    <source>
        <dbReference type="SAM" id="MobiDB-lite"/>
    </source>
</evidence>
<feature type="region of interest" description="Disordered" evidence="1">
    <location>
        <begin position="311"/>
        <end position="345"/>
    </location>
</feature>
<dbReference type="RefSeq" id="XP_024747003.1">
    <property type="nucleotide sequence ID" value="XM_024895540.1"/>
</dbReference>
<dbReference type="OrthoDB" id="4895355at2759"/>
<feature type="compositionally biased region" description="Basic residues" evidence="1">
    <location>
        <begin position="318"/>
        <end position="327"/>
    </location>
</feature>
<gene>
    <name evidence="2" type="ORF">BBK36DRAFT_1171158</name>
</gene>
<feature type="region of interest" description="Disordered" evidence="1">
    <location>
        <begin position="220"/>
        <end position="241"/>
    </location>
</feature>
<feature type="compositionally biased region" description="Polar residues" evidence="1">
    <location>
        <begin position="331"/>
        <end position="342"/>
    </location>
</feature>
<dbReference type="GeneID" id="36603658"/>
<organism evidence="2 3">
    <name type="scientific">Trichoderma citrinoviride</name>
    <dbReference type="NCBI Taxonomy" id="58853"/>
    <lineage>
        <taxon>Eukaryota</taxon>
        <taxon>Fungi</taxon>
        <taxon>Dikarya</taxon>
        <taxon>Ascomycota</taxon>
        <taxon>Pezizomycotina</taxon>
        <taxon>Sordariomycetes</taxon>
        <taxon>Hypocreomycetidae</taxon>
        <taxon>Hypocreales</taxon>
        <taxon>Hypocreaceae</taxon>
        <taxon>Trichoderma</taxon>
    </lineage>
</organism>
<dbReference type="EMBL" id="KZ680218">
    <property type="protein sequence ID" value="PTB63683.1"/>
    <property type="molecule type" value="Genomic_DNA"/>
</dbReference>
<accession>A0A2T4B2X2</accession>
<name>A0A2T4B2X2_9HYPO</name>
<feature type="region of interest" description="Disordered" evidence="1">
    <location>
        <begin position="162"/>
        <end position="181"/>
    </location>
</feature>
<dbReference type="Proteomes" id="UP000241546">
    <property type="component" value="Unassembled WGS sequence"/>
</dbReference>
<feature type="region of interest" description="Disordered" evidence="1">
    <location>
        <begin position="76"/>
        <end position="96"/>
    </location>
</feature>
<keyword evidence="3" id="KW-1185">Reference proteome</keyword>
<protein>
    <submittedName>
        <fullName evidence="2">Uncharacterized protein</fullName>
    </submittedName>
</protein>
<proteinExistence type="predicted"/>
<sequence length="363" mass="39145">MARVGAGQAMQLEHLGHDLDLDITIVVVRGSITSMAKRGRPSLNLTPEERIQRRRLQLVASQRKRRAHKRLALQLNKSNVRPEPETEPGALPPRPDEAQLCQYYDAVFLGQDETATLSSGINALTANSKATTRTTRSTTRTTTKTLTRTVANVTLRKSSPDLQAPLAASHHRGSAPLDTTSDTSVVNAPLAAAVGPHSRASLSQTTTPRIAAYAALIRPEGPTSSSIRADDTPAESGRSSTNQAVFNSDHVAYSNVLYSLVPHGFDLDSDDLLGHSATSSNRKPTVKESDNVFLPGRFSTAVNEWIPTNSNEPPYSHRFIKPYHRRPSYPPSQDSGPASSSVEAADLSAPWAGAKQAIPMGFC</sequence>